<organism evidence="1 2">
    <name type="scientific">Aeriscardovia aeriphila</name>
    <dbReference type="NCBI Taxonomy" id="218139"/>
    <lineage>
        <taxon>Bacteria</taxon>
        <taxon>Bacillati</taxon>
        <taxon>Actinomycetota</taxon>
        <taxon>Actinomycetes</taxon>
        <taxon>Bifidobacteriales</taxon>
        <taxon>Bifidobacteriaceae</taxon>
        <taxon>Aeriscardovia</taxon>
    </lineage>
</organism>
<accession>A0A261FA76</accession>
<name>A0A261FA76_9BIFI</name>
<comment type="caution">
    <text evidence="1">The sequence shown here is derived from an EMBL/GenBank/DDBJ whole genome shotgun (WGS) entry which is preliminary data.</text>
</comment>
<reference evidence="1 2" key="1">
    <citation type="journal article" date="2017" name="BMC Genomics">
        <title>Comparative genomic and phylogenomic analyses of the Bifidobacteriaceae family.</title>
        <authorList>
            <person name="Lugli G.A."/>
            <person name="Milani C."/>
            <person name="Turroni F."/>
            <person name="Duranti S."/>
            <person name="Mancabelli L."/>
            <person name="Mangifesta M."/>
            <person name="Ferrario C."/>
            <person name="Modesto M."/>
            <person name="Mattarelli P."/>
            <person name="Jiri K."/>
            <person name="van Sinderen D."/>
            <person name="Ventura M."/>
        </authorList>
    </citation>
    <scope>NUCLEOTIDE SEQUENCE [LARGE SCALE GENOMIC DNA]</scope>
    <source>
        <strain evidence="1 2">LMG 21773</strain>
    </source>
</reference>
<protein>
    <submittedName>
        <fullName evidence="1">Uncharacterized protein</fullName>
    </submittedName>
</protein>
<gene>
    <name evidence="1" type="ORF">AEAE_0545</name>
</gene>
<evidence type="ECO:0000313" key="2">
    <source>
        <dbReference type="Proteomes" id="UP000228976"/>
    </source>
</evidence>
<dbReference type="RefSeq" id="WP_094689623.1">
    <property type="nucleotide sequence ID" value="NZ_JACBYZ010000001.1"/>
</dbReference>
<dbReference type="EMBL" id="MWWU01000002">
    <property type="protein sequence ID" value="OZG56057.1"/>
    <property type="molecule type" value="Genomic_DNA"/>
</dbReference>
<keyword evidence="2" id="KW-1185">Reference proteome</keyword>
<evidence type="ECO:0000313" key="1">
    <source>
        <dbReference type="EMBL" id="OZG56057.1"/>
    </source>
</evidence>
<dbReference type="OrthoDB" id="5196675at2"/>
<sequence>MTRRRTNGALASAAQTGDYHAQLRAVRDLISRQLDSGEVMPRDMAALTKRYLDVCKEIAAIEAEEKKSDPAASALATPMENIT</sequence>
<dbReference type="AlphaFoldDB" id="A0A261FA76"/>
<proteinExistence type="predicted"/>
<dbReference type="Proteomes" id="UP000228976">
    <property type="component" value="Unassembled WGS sequence"/>
</dbReference>